<dbReference type="RefSeq" id="WP_191705357.1">
    <property type="nucleotide sequence ID" value="NZ_JACSPW010000025.1"/>
</dbReference>
<reference evidence="1 2" key="1">
    <citation type="submission" date="2020-08" db="EMBL/GenBank/DDBJ databases">
        <title>A Genomic Blueprint of the Chicken Gut Microbiome.</title>
        <authorList>
            <person name="Gilroy R."/>
            <person name="Ravi A."/>
            <person name="Getino M."/>
            <person name="Pursley I."/>
            <person name="Horton D.L."/>
            <person name="Alikhan N.-F."/>
            <person name="Baker D."/>
            <person name="Gharbi K."/>
            <person name="Hall N."/>
            <person name="Watson M."/>
            <person name="Adriaenssens E.M."/>
            <person name="Foster-Nyarko E."/>
            <person name="Jarju S."/>
            <person name="Secka A."/>
            <person name="Antonio M."/>
            <person name="Oren A."/>
            <person name="Chaudhuri R."/>
            <person name="La Ragione R.M."/>
            <person name="Hildebrand F."/>
            <person name="Pallen M.J."/>
        </authorList>
    </citation>
    <scope>NUCLEOTIDE SEQUENCE [LARGE SCALE GENOMIC DNA]</scope>
    <source>
        <strain evidence="1 2">Sa1YVA6</strain>
    </source>
</reference>
<proteinExistence type="predicted"/>
<evidence type="ECO:0000313" key="1">
    <source>
        <dbReference type="EMBL" id="MBD8034872.1"/>
    </source>
</evidence>
<keyword evidence="2" id="KW-1185">Reference proteome</keyword>
<dbReference type="EMBL" id="JACSPW010000025">
    <property type="protein sequence ID" value="MBD8034872.1"/>
    <property type="molecule type" value="Genomic_DNA"/>
</dbReference>
<evidence type="ECO:0000313" key="2">
    <source>
        <dbReference type="Proteomes" id="UP000600565"/>
    </source>
</evidence>
<sequence>MIYLHKEQLSNINVNLDKPDVHISVINPKESTGLIDSRLWFTNEGAVIGVRSGEDWDQVKYFEININDANYIKEQIGYQEE</sequence>
<gene>
    <name evidence="1" type="ORF">H9632_17565</name>
</gene>
<accession>A0ABR8XSH4</accession>
<protein>
    <submittedName>
        <fullName evidence="1">Uncharacterized protein</fullName>
    </submittedName>
</protein>
<dbReference type="Proteomes" id="UP000600565">
    <property type="component" value="Unassembled WGS sequence"/>
</dbReference>
<name>A0ABR8XSH4_9BACL</name>
<organism evidence="1 2">
    <name type="scientific">Solibacillus merdavium</name>
    <dbReference type="NCBI Taxonomy" id="2762218"/>
    <lineage>
        <taxon>Bacteria</taxon>
        <taxon>Bacillati</taxon>
        <taxon>Bacillota</taxon>
        <taxon>Bacilli</taxon>
        <taxon>Bacillales</taxon>
        <taxon>Caryophanaceae</taxon>
        <taxon>Solibacillus</taxon>
    </lineage>
</organism>
<comment type="caution">
    <text evidence="1">The sequence shown here is derived from an EMBL/GenBank/DDBJ whole genome shotgun (WGS) entry which is preliminary data.</text>
</comment>